<feature type="region of interest" description="Disordered" evidence="1">
    <location>
        <begin position="96"/>
        <end position="175"/>
    </location>
</feature>
<feature type="region of interest" description="Disordered" evidence="1">
    <location>
        <begin position="245"/>
        <end position="284"/>
    </location>
</feature>
<comment type="caution">
    <text evidence="2">The sequence shown here is derived from an EMBL/GenBank/DDBJ whole genome shotgun (WGS) entry which is preliminary data.</text>
</comment>
<reference evidence="2 3" key="1">
    <citation type="submission" date="2017-06" db="EMBL/GenBank/DDBJ databases">
        <title>Comparative genomic analysis of Ambrosia Fusariam Clade fungi.</title>
        <authorList>
            <person name="Stajich J.E."/>
            <person name="Carrillo J."/>
            <person name="Kijimoto T."/>
            <person name="Eskalen A."/>
            <person name="O'Donnell K."/>
            <person name="Kasson M."/>
        </authorList>
    </citation>
    <scope>NUCLEOTIDE SEQUENCE [LARGE SCALE GENOMIC DNA]</scope>
    <source>
        <strain evidence="2 3">NRRL62606</strain>
    </source>
</reference>
<gene>
    <name evidence="2" type="ORF">CEP51_009968</name>
</gene>
<keyword evidence="3" id="KW-1185">Reference proteome</keyword>
<dbReference type="Proteomes" id="UP000287972">
    <property type="component" value="Unassembled WGS sequence"/>
</dbReference>
<dbReference type="EMBL" id="NKCL01000296">
    <property type="protein sequence ID" value="RSL76426.1"/>
    <property type="molecule type" value="Genomic_DNA"/>
</dbReference>
<name>A0A428RFV4_9HYPO</name>
<feature type="compositionally biased region" description="Polar residues" evidence="1">
    <location>
        <begin position="126"/>
        <end position="162"/>
    </location>
</feature>
<evidence type="ECO:0000256" key="1">
    <source>
        <dbReference type="SAM" id="MobiDB-lite"/>
    </source>
</evidence>
<evidence type="ECO:0000313" key="2">
    <source>
        <dbReference type="EMBL" id="RSL76426.1"/>
    </source>
</evidence>
<feature type="region of interest" description="Disordered" evidence="1">
    <location>
        <begin position="189"/>
        <end position="209"/>
    </location>
</feature>
<organism evidence="2 3">
    <name type="scientific">Fusarium floridanum</name>
    <dbReference type="NCBI Taxonomy" id="1325733"/>
    <lineage>
        <taxon>Eukaryota</taxon>
        <taxon>Fungi</taxon>
        <taxon>Dikarya</taxon>
        <taxon>Ascomycota</taxon>
        <taxon>Pezizomycotina</taxon>
        <taxon>Sordariomycetes</taxon>
        <taxon>Hypocreomycetidae</taxon>
        <taxon>Hypocreales</taxon>
        <taxon>Nectriaceae</taxon>
        <taxon>Fusarium</taxon>
        <taxon>Fusarium solani species complex</taxon>
    </lineage>
</organism>
<accession>A0A428RFV4</accession>
<proteinExistence type="predicted"/>
<protein>
    <submittedName>
        <fullName evidence="2">Uncharacterized protein</fullName>
    </submittedName>
</protein>
<sequence length="284" mass="32722">MTDKNLPVLHEFCEFCLSDEGYSICQRIGKHRKRRLHHLESSVSSSFLERPFHKASVQYFRIRQRKELQNLDKAVLAHEHSRARNFYNQWLIESRRSQEHRSRTSSRNSQAQGDGTKGQPREDDQPSNNRPQEIQSRGTQEQDSQAQGSQIPDHSRRTSVALNNLPGDSQPGRSPTELHTLAELIRDSQQSTLRRQSVAHPETLEQSAKETRILNEMMSMKEPEEATSMDQVQERYKAIAEGKMAEDWDEVEEAEQALKEGKGKGKAKAVKPYYNPTSKRRESV</sequence>
<evidence type="ECO:0000313" key="3">
    <source>
        <dbReference type="Proteomes" id="UP000287972"/>
    </source>
</evidence>
<dbReference type="AlphaFoldDB" id="A0A428RFV4"/>